<evidence type="ECO:0000313" key="2">
    <source>
        <dbReference type="EMBL" id="KAA9133061.1"/>
    </source>
</evidence>
<feature type="domain" description="Glycosyltransferase subfamily 4-like N-terminal" evidence="1">
    <location>
        <begin position="14"/>
        <end position="174"/>
    </location>
</feature>
<protein>
    <submittedName>
        <fullName evidence="2">Glycosyltransferase</fullName>
    </submittedName>
</protein>
<gene>
    <name evidence="2" type="ORF">F3N42_01485</name>
</gene>
<keyword evidence="2" id="KW-0808">Transferase</keyword>
<dbReference type="Gene3D" id="3.40.50.2000">
    <property type="entry name" value="Glycogen Phosphorylase B"/>
    <property type="match status" value="2"/>
</dbReference>
<dbReference type="Proteomes" id="UP000325372">
    <property type="component" value="Unassembled WGS sequence"/>
</dbReference>
<dbReference type="PANTHER" id="PTHR12526">
    <property type="entry name" value="GLYCOSYLTRANSFERASE"/>
    <property type="match status" value="1"/>
</dbReference>
<dbReference type="PANTHER" id="PTHR12526:SF630">
    <property type="entry name" value="GLYCOSYLTRANSFERASE"/>
    <property type="match status" value="1"/>
</dbReference>
<dbReference type="CDD" id="cd03811">
    <property type="entry name" value="GT4_GT28_WabH-like"/>
    <property type="match status" value="1"/>
</dbReference>
<sequence>MSYQISILLPDLRIGGVEKVQLSLAEKFRNAGFLVKLLVMQRRGDLLQQVPQGVAVKSLNVARIREAWWPLHQYLRKEQPDALLAAMWPLTGVASVACKTSGFNGTLIVSEHNDFRRAPAITTFERRLLRYLGRFIYPLTGHVVAVSQGVKDSLGEIARLPSKSVKVIHNPISVSGATEFAEEDRHLVRWWQGGAAKLLAVGNLKRQKGFDVLLDAMSMVSARLDVRLLIIGEGKLRAQLNAQCSRSGLGEYVRLVGARPDPGPFYNDADLFVLSSRWEGFGNVIVESLAYGTPVVSTDCMSGPAEILDNGRYGALVSQDDPGALAEMILRQITAPHDVEALKKRAAEFSPEVAANKYLTLFGPT</sequence>
<dbReference type="SUPFAM" id="SSF53756">
    <property type="entry name" value="UDP-Glycosyltransferase/glycogen phosphorylase"/>
    <property type="match status" value="1"/>
</dbReference>
<dbReference type="InterPro" id="IPR028098">
    <property type="entry name" value="Glyco_trans_4-like_N"/>
</dbReference>
<dbReference type="AlphaFoldDB" id="A0A5N0TEG4"/>
<dbReference type="GO" id="GO:0016757">
    <property type="term" value="F:glycosyltransferase activity"/>
    <property type="evidence" value="ECO:0007669"/>
    <property type="project" value="UniProtKB-ARBA"/>
</dbReference>
<dbReference type="EMBL" id="VYXP01000002">
    <property type="protein sequence ID" value="KAA9133061.1"/>
    <property type="molecule type" value="Genomic_DNA"/>
</dbReference>
<comment type="caution">
    <text evidence="2">The sequence shown here is derived from an EMBL/GenBank/DDBJ whole genome shotgun (WGS) entry which is preliminary data.</text>
</comment>
<name>A0A5N0TEG4_9GAMM</name>
<dbReference type="RefSeq" id="WP_191621163.1">
    <property type="nucleotide sequence ID" value="NZ_VYXP01000002.1"/>
</dbReference>
<accession>A0A5N0TEG4</accession>
<organism evidence="2 3">
    <name type="scientific">Marinihelvus fidelis</name>
    <dbReference type="NCBI Taxonomy" id="2613842"/>
    <lineage>
        <taxon>Bacteria</taxon>
        <taxon>Pseudomonadati</taxon>
        <taxon>Pseudomonadota</taxon>
        <taxon>Gammaproteobacteria</taxon>
        <taxon>Chromatiales</taxon>
        <taxon>Wenzhouxiangellaceae</taxon>
        <taxon>Marinihelvus</taxon>
    </lineage>
</organism>
<dbReference type="Pfam" id="PF13439">
    <property type="entry name" value="Glyco_transf_4"/>
    <property type="match status" value="1"/>
</dbReference>
<reference evidence="2 3" key="1">
    <citation type="submission" date="2019-09" db="EMBL/GenBank/DDBJ databases">
        <title>Wenzhouxiangella sp. Genome sequencing and assembly.</title>
        <authorList>
            <person name="Zhang R."/>
        </authorList>
    </citation>
    <scope>NUCLEOTIDE SEQUENCE [LARGE SCALE GENOMIC DNA]</scope>
    <source>
        <strain evidence="2 3">W260</strain>
    </source>
</reference>
<evidence type="ECO:0000313" key="3">
    <source>
        <dbReference type="Proteomes" id="UP000325372"/>
    </source>
</evidence>
<proteinExistence type="predicted"/>
<keyword evidence="3" id="KW-1185">Reference proteome</keyword>
<evidence type="ECO:0000259" key="1">
    <source>
        <dbReference type="Pfam" id="PF13439"/>
    </source>
</evidence>
<dbReference type="Pfam" id="PF13692">
    <property type="entry name" value="Glyco_trans_1_4"/>
    <property type="match status" value="1"/>
</dbReference>